<evidence type="ECO:0000313" key="2">
    <source>
        <dbReference type="EMBL" id="MDR7345857.1"/>
    </source>
</evidence>
<sequence>MTRRRAHRALPTWRQPTMLAGAAVLAGAALGMGGSTLALWQDQAGFSVSARSGYEYFAAGAPGQTQPATNGTVKFTVGAEHAAELQSERQTAIPLETESISQGNKGLRYTITEPDWGDHFFGAATTTLFQVPSAQECTVEGAPDSSRAQSSTPVSADYSDTEDPVVETWCLVATIEDLPDEGTYSNSVTAKAEDPAGTSVEATDTWNAEVTSSMDPEDEPNHVITFEYETFRPTN</sequence>
<keyword evidence="3" id="KW-1185">Reference proteome</keyword>
<comment type="caution">
    <text evidence="2">The sequence shown here is derived from an EMBL/GenBank/DDBJ whole genome shotgun (WGS) entry which is preliminary data.</text>
</comment>
<proteinExistence type="predicted"/>
<reference evidence="2 3" key="1">
    <citation type="submission" date="2023-07" db="EMBL/GenBank/DDBJ databases">
        <title>Sequencing the genomes of 1000 actinobacteria strains.</title>
        <authorList>
            <person name="Klenk H.-P."/>
        </authorList>
    </citation>
    <scope>NUCLEOTIDE SEQUENCE [LARGE SCALE GENOMIC DNA]</scope>
    <source>
        <strain evidence="2 3">DSM 22966</strain>
    </source>
</reference>
<evidence type="ECO:0008006" key="4">
    <source>
        <dbReference type="Google" id="ProtNLM"/>
    </source>
</evidence>
<evidence type="ECO:0000256" key="1">
    <source>
        <dbReference type="SAM" id="MobiDB-lite"/>
    </source>
</evidence>
<dbReference type="EMBL" id="JAVDYJ010000001">
    <property type="protein sequence ID" value="MDR7345857.1"/>
    <property type="molecule type" value="Genomic_DNA"/>
</dbReference>
<dbReference type="RefSeq" id="WP_310170068.1">
    <property type="nucleotide sequence ID" value="NZ_BAABHE010000002.1"/>
</dbReference>
<gene>
    <name evidence="2" type="ORF">J2S62_000114</name>
</gene>
<feature type="region of interest" description="Disordered" evidence="1">
    <location>
        <begin position="139"/>
        <end position="161"/>
    </location>
</feature>
<dbReference type="Proteomes" id="UP001183794">
    <property type="component" value="Unassembled WGS sequence"/>
</dbReference>
<evidence type="ECO:0000313" key="3">
    <source>
        <dbReference type="Proteomes" id="UP001183794"/>
    </source>
</evidence>
<name>A0ABU2AWX4_9MICC</name>
<feature type="region of interest" description="Disordered" evidence="1">
    <location>
        <begin position="181"/>
        <end position="200"/>
    </location>
</feature>
<organism evidence="2 3">
    <name type="scientific">Enteractinococcus fodinae</name>
    <dbReference type="NCBI Taxonomy" id="684663"/>
    <lineage>
        <taxon>Bacteria</taxon>
        <taxon>Bacillati</taxon>
        <taxon>Actinomycetota</taxon>
        <taxon>Actinomycetes</taxon>
        <taxon>Micrococcales</taxon>
        <taxon>Micrococcaceae</taxon>
    </lineage>
</organism>
<protein>
    <recommendedName>
        <fullName evidence="4">SipW-cognate class signal peptide</fullName>
    </recommendedName>
</protein>
<accession>A0ABU2AWX4</accession>